<evidence type="ECO:0000313" key="3">
    <source>
        <dbReference type="Proteomes" id="UP001169760"/>
    </source>
</evidence>
<accession>A0AAW7X6H9</accession>
<sequence>MLLKKSSLKFLSGLACSVLAVSLVASAQADVKRVNSKESIKACKAHLLQQGTQDVKVKFKNKSATQVDNNSYKHWLNAVKTNADGRESLKVLCETTRTGKVVTLDVQSGSWKF</sequence>
<comment type="caution">
    <text evidence="2">The sequence shown here is derived from an EMBL/GenBank/DDBJ whole genome shotgun (WGS) entry which is preliminary data.</text>
</comment>
<feature type="signal peptide" evidence="1">
    <location>
        <begin position="1"/>
        <end position="29"/>
    </location>
</feature>
<organism evidence="2 3">
    <name type="scientific">Saccharophagus degradans</name>
    <dbReference type="NCBI Taxonomy" id="86304"/>
    <lineage>
        <taxon>Bacteria</taxon>
        <taxon>Pseudomonadati</taxon>
        <taxon>Pseudomonadota</taxon>
        <taxon>Gammaproteobacteria</taxon>
        <taxon>Cellvibrionales</taxon>
        <taxon>Cellvibrionaceae</taxon>
        <taxon>Saccharophagus</taxon>
    </lineage>
</organism>
<protein>
    <submittedName>
        <fullName evidence="2">Uncharacterized protein</fullName>
    </submittedName>
</protein>
<evidence type="ECO:0000313" key="2">
    <source>
        <dbReference type="EMBL" id="MDO6422113.1"/>
    </source>
</evidence>
<keyword evidence="1" id="KW-0732">Signal</keyword>
<evidence type="ECO:0000256" key="1">
    <source>
        <dbReference type="SAM" id="SignalP"/>
    </source>
</evidence>
<name>A0AAW7X6H9_9GAMM</name>
<dbReference type="EMBL" id="JAUOPB010000004">
    <property type="protein sequence ID" value="MDO6422113.1"/>
    <property type="molecule type" value="Genomic_DNA"/>
</dbReference>
<dbReference type="AlphaFoldDB" id="A0AAW7X6H9"/>
<dbReference type="Proteomes" id="UP001169760">
    <property type="component" value="Unassembled WGS sequence"/>
</dbReference>
<gene>
    <name evidence="2" type="ORF">Q4521_06485</name>
</gene>
<feature type="chain" id="PRO_5043689868" evidence="1">
    <location>
        <begin position="30"/>
        <end position="113"/>
    </location>
</feature>
<proteinExistence type="predicted"/>
<dbReference type="RefSeq" id="WP_216062539.1">
    <property type="nucleotide sequence ID" value="NZ_CP123764.1"/>
</dbReference>
<reference evidence="2" key="1">
    <citation type="submission" date="2023-07" db="EMBL/GenBank/DDBJ databases">
        <title>Genome content predicts the carbon catabolic preferences of heterotrophic bacteria.</title>
        <authorList>
            <person name="Gralka M."/>
        </authorList>
    </citation>
    <scope>NUCLEOTIDE SEQUENCE</scope>
    <source>
        <strain evidence="2">I3M17_2</strain>
    </source>
</reference>